<dbReference type="SUPFAM" id="SSF51735">
    <property type="entry name" value="NAD(P)-binding Rossmann-fold domains"/>
    <property type="match status" value="1"/>
</dbReference>
<dbReference type="PRINTS" id="PR00080">
    <property type="entry name" value="SDRFAMILY"/>
</dbReference>
<dbReference type="AlphaFoldDB" id="A0A4U5NHT0"/>
<dbReference type="PRINTS" id="PR00081">
    <property type="entry name" value="GDHRDH"/>
</dbReference>
<dbReference type="Pfam" id="PF00106">
    <property type="entry name" value="adh_short"/>
    <property type="match status" value="1"/>
</dbReference>
<reference evidence="1 2" key="2">
    <citation type="journal article" date="2019" name="G3 (Bethesda)">
        <title>Hybrid Assembly of the Genome of the Entomopathogenic Nematode Steinernema carpocapsae Identifies the X-Chromosome.</title>
        <authorList>
            <person name="Serra L."/>
            <person name="Macchietto M."/>
            <person name="Macias-Munoz A."/>
            <person name="McGill C.J."/>
            <person name="Rodriguez I.M."/>
            <person name="Rodriguez B."/>
            <person name="Murad R."/>
            <person name="Mortazavi A."/>
        </authorList>
    </citation>
    <scope>NUCLEOTIDE SEQUENCE [LARGE SCALE GENOMIC DNA]</scope>
    <source>
        <strain evidence="1 2">ALL</strain>
    </source>
</reference>
<gene>
    <name evidence="1" type="ORF">L596_016042</name>
</gene>
<dbReference type="STRING" id="34508.A0A4U5NHT0"/>
<dbReference type="Proteomes" id="UP000298663">
    <property type="component" value="Unassembled WGS sequence"/>
</dbReference>
<accession>A0A4U5NHT0</accession>
<dbReference type="EMBL" id="AZBU02000004">
    <property type="protein sequence ID" value="TKR82300.1"/>
    <property type="molecule type" value="Genomic_DNA"/>
</dbReference>
<organism evidence="1 2">
    <name type="scientific">Steinernema carpocapsae</name>
    <name type="common">Entomopathogenic nematode</name>
    <dbReference type="NCBI Taxonomy" id="34508"/>
    <lineage>
        <taxon>Eukaryota</taxon>
        <taxon>Metazoa</taxon>
        <taxon>Ecdysozoa</taxon>
        <taxon>Nematoda</taxon>
        <taxon>Chromadorea</taxon>
        <taxon>Rhabditida</taxon>
        <taxon>Tylenchina</taxon>
        <taxon>Panagrolaimomorpha</taxon>
        <taxon>Strongyloidoidea</taxon>
        <taxon>Steinernematidae</taxon>
        <taxon>Steinernema</taxon>
    </lineage>
</organism>
<reference evidence="1 2" key="1">
    <citation type="journal article" date="2015" name="Genome Biol.">
        <title>Comparative genomics of Steinernema reveals deeply conserved gene regulatory networks.</title>
        <authorList>
            <person name="Dillman A.R."/>
            <person name="Macchietto M."/>
            <person name="Porter C.F."/>
            <person name="Rogers A."/>
            <person name="Williams B."/>
            <person name="Antoshechkin I."/>
            <person name="Lee M.M."/>
            <person name="Goodwin Z."/>
            <person name="Lu X."/>
            <person name="Lewis E.E."/>
            <person name="Goodrich-Blair H."/>
            <person name="Stock S.P."/>
            <person name="Adams B.J."/>
            <person name="Sternberg P.W."/>
            <person name="Mortazavi A."/>
        </authorList>
    </citation>
    <scope>NUCLEOTIDE SEQUENCE [LARGE SCALE GENOMIC DNA]</scope>
    <source>
        <strain evidence="1 2">ALL</strain>
    </source>
</reference>
<name>A0A4U5NHT0_STECR</name>
<dbReference type="InterPro" id="IPR002347">
    <property type="entry name" value="SDR_fam"/>
</dbReference>
<dbReference type="OrthoDB" id="47007at2759"/>
<dbReference type="Gene3D" id="3.40.50.720">
    <property type="entry name" value="NAD(P)-binding Rossmann-like Domain"/>
    <property type="match status" value="1"/>
</dbReference>
<protein>
    <submittedName>
        <fullName evidence="1">Uncharacterized protein</fullName>
    </submittedName>
</protein>
<keyword evidence="2" id="KW-1185">Reference proteome</keyword>
<dbReference type="PANTHER" id="PTHR44115:SF4">
    <property type="entry name" value="OXIDOREDUCTASE"/>
    <property type="match status" value="1"/>
</dbReference>
<proteinExistence type="predicted"/>
<evidence type="ECO:0000313" key="2">
    <source>
        <dbReference type="Proteomes" id="UP000298663"/>
    </source>
</evidence>
<dbReference type="PANTHER" id="PTHR44115">
    <property type="entry name" value="PROTEIN CBG09704"/>
    <property type="match status" value="1"/>
</dbReference>
<dbReference type="InterPro" id="IPR036291">
    <property type="entry name" value="NAD(P)-bd_dom_sf"/>
</dbReference>
<sequence length="162" mass="17419">MSRFLNKVAVITGSSNGIGRATAIQLATEGASVTIHGRSEDGLKKTQALIQEKGIPADRILLVQGEIQNDHTIQDLVEKTMEKFGRLDVVINNAGTGGLPGMDRSSIECYDYIHEINIKPVIKINKLAEPHLEKTKGSIVNISSVASVLPVSGNPLFMTNLS</sequence>
<comment type="caution">
    <text evidence="1">The sequence shown here is derived from an EMBL/GenBank/DDBJ whole genome shotgun (WGS) entry which is preliminary data.</text>
</comment>
<evidence type="ECO:0000313" key="1">
    <source>
        <dbReference type="EMBL" id="TKR82300.1"/>
    </source>
</evidence>